<keyword evidence="5" id="KW-0963">Cytoplasm</keyword>
<sequence length="292" mass="33109">MGFPPVPQDIKAISHFLKVADEHDQRNVTISYWCRMYAVQSAMKIIPGPKSPEVSQLLIAIMDWLERTKTEKKDVEGISNEMCAQAIIEEYAIKLFNYAESQDKEARFDKNMVKAFYTSGILFDILDQFGTLSEDIEEKRKYAKWRAAYIHNCLKKGVMPTPGSTVVLNDKEDEYTDFLPKSELDKIKGKTPEDEAPNTWPTEPPSQPLLPDIPSQPVMPPTPLPTFPTNQSQYVPVAPPSNTTNVALSPEQMEKAQKYCKYANSALNYDDVKTAIENLQKALHLLQFGQEM</sequence>
<dbReference type="GO" id="GO:0010008">
    <property type="term" value="C:endosome membrane"/>
    <property type="evidence" value="ECO:0007669"/>
    <property type="project" value="UniProtKB-SubCell"/>
</dbReference>
<dbReference type="GO" id="GO:0005771">
    <property type="term" value="C:multivesicular body"/>
    <property type="evidence" value="ECO:0007669"/>
    <property type="project" value="TreeGrafter"/>
</dbReference>
<evidence type="ECO:0000256" key="4">
    <source>
        <dbReference type="ARBA" id="ARBA00022448"/>
    </source>
</evidence>
<comment type="subcellular location">
    <subcellularLocation>
        <location evidence="2">Cytoplasm</location>
    </subcellularLocation>
    <subcellularLocation>
        <location evidence="1">Endosome membrane</location>
        <topology evidence="1">Peripheral membrane protein</topology>
    </subcellularLocation>
</comment>
<dbReference type="Proteomes" id="UP001458880">
    <property type="component" value="Unassembled WGS sequence"/>
</dbReference>
<keyword evidence="8" id="KW-0472">Membrane</keyword>
<dbReference type="InterPro" id="IPR041212">
    <property type="entry name" value="Vta1_C"/>
</dbReference>
<dbReference type="Pfam" id="PF04652">
    <property type="entry name" value="Vta1"/>
    <property type="match status" value="1"/>
</dbReference>
<evidence type="ECO:0000256" key="7">
    <source>
        <dbReference type="ARBA" id="ARBA00022927"/>
    </source>
</evidence>
<keyword evidence="6" id="KW-0967">Endosome</keyword>
<keyword evidence="7" id="KW-0653">Protein transport</keyword>
<evidence type="ECO:0000256" key="8">
    <source>
        <dbReference type="ARBA" id="ARBA00023136"/>
    </source>
</evidence>
<evidence type="ECO:0000256" key="6">
    <source>
        <dbReference type="ARBA" id="ARBA00022753"/>
    </source>
</evidence>
<dbReference type="GO" id="GO:0015031">
    <property type="term" value="P:protein transport"/>
    <property type="evidence" value="ECO:0007669"/>
    <property type="project" value="UniProtKB-KW"/>
</dbReference>
<evidence type="ECO:0000259" key="11">
    <source>
        <dbReference type="Pfam" id="PF18097"/>
    </source>
</evidence>
<dbReference type="InterPro" id="IPR023175">
    <property type="entry name" value="Vta1/CALS_N_sf"/>
</dbReference>
<gene>
    <name evidence="12" type="ORF">QE152_g37128</name>
</gene>
<evidence type="ECO:0000313" key="13">
    <source>
        <dbReference type="Proteomes" id="UP001458880"/>
    </source>
</evidence>
<dbReference type="Pfam" id="PF18097">
    <property type="entry name" value="Vta1_C"/>
    <property type="match status" value="1"/>
</dbReference>
<evidence type="ECO:0000313" key="12">
    <source>
        <dbReference type="EMBL" id="KAK9686521.1"/>
    </source>
</evidence>
<comment type="similarity">
    <text evidence="3">Belongs to the VTA1 family.</text>
</comment>
<dbReference type="PANTHER" id="PTHR46009:SF1">
    <property type="entry name" value="VACUOLAR PROTEIN SORTING-ASSOCIATED PROTEIN VTA1 HOMOLOG"/>
    <property type="match status" value="1"/>
</dbReference>
<evidence type="ECO:0000256" key="2">
    <source>
        <dbReference type="ARBA" id="ARBA00004496"/>
    </source>
</evidence>
<accession>A0AAW1IBL3</accession>
<dbReference type="EMBL" id="JASPKY010000700">
    <property type="protein sequence ID" value="KAK9686521.1"/>
    <property type="molecule type" value="Genomic_DNA"/>
</dbReference>
<protein>
    <submittedName>
        <fullName evidence="12">Vta1 C-terminal domain</fullName>
    </submittedName>
</protein>
<organism evidence="12 13">
    <name type="scientific">Popillia japonica</name>
    <name type="common">Japanese beetle</name>
    <dbReference type="NCBI Taxonomy" id="7064"/>
    <lineage>
        <taxon>Eukaryota</taxon>
        <taxon>Metazoa</taxon>
        <taxon>Ecdysozoa</taxon>
        <taxon>Arthropoda</taxon>
        <taxon>Hexapoda</taxon>
        <taxon>Insecta</taxon>
        <taxon>Pterygota</taxon>
        <taxon>Neoptera</taxon>
        <taxon>Endopterygota</taxon>
        <taxon>Coleoptera</taxon>
        <taxon>Polyphaga</taxon>
        <taxon>Scarabaeiformia</taxon>
        <taxon>Scarabaeidae</taxon>
        <taxon>Rutelinae</taxon>
        <taxon>Popillia</taxon>
    </lineage>
</organism>
<dbReference type="PANTHER" id="PTHR46009">
    <property type="entry name" value="VACUOLAR PROTEIN SORTING-ASSOCIATED PROTEIN VTA1 HOMOLOG"/>
    <property type="match status" value="1"/>
</dbReference>
<dbReference type="InterPro" id="IPR039431">
    <property type="entry name" value="Vta1/CALS_N"/>
</dbReference>
<dbReference type="Gene3D" id="1.20.5.420">
    <property type="entry name" value="Immunoglobulin FC, subunit C"/>
    <property type="match status" value="1"/>
</dbReference>
<keyword evidence="4" id="KW-0813">Transport</keyword>
<dbReference type="FunFam" id="1.20.5.420:FF:000001">
    <property type="entry name" value="Vacuolar protein sorting-associated protein VTA1 homolog"/>
    <property type="match status" value="1"/>
</dbReference>
<feature type="region of interest" description="Disordered" evidence="9">
    <location>
        <begin position="187"/>
        <end position="210"/>
    </location>
</feature>
<evidence type="ECO:0000256" key="3">
    <source>
        <dbReference type="ARBA" id="ARBA00007895"/>
    </source>
</evidence>
<dbReference type="GO" id="GO:0032511">
    <property type="term" value="P:late endosome to vacuole transport via multivesicular body sorting pathway"/>
    <property type="evidence" value="ECO:0007669"/>
    <property type="project" value="InterPro"/>
</dbReference>
<keyword evidence="13" id="KW-1185">Reference proteome</keyword>
<proteinExistence type="inferred from homology"/>
<dbReference type="Gene3D" id="1.25.40.270">
    <property type="entry name" value="Vacuolar protein sorting-associated protein vta1"/>
    <property type="match status" value="1"/>
</dbReference>
<evidence type="ECO:0000259" key="10">
    <source>
        <dbReference type="Pfam" id="PF04652"/>
    </source>
</evidence>
<dbReference type="InterPro" id="IPR044538">
    <property type="entry name" value="Vta1-like"/>
</dbReference>
<evidence type="ECO:0000256" key="5">
    <source>
        <dbReference type="ARBA" id="ARBA00022490"/>
    </source>
</evidence>
<evidence type="ECO:0000256" key="1">
    <source>
        <dbReference type="ARBA" id="ARBA00004481"/>
    </source>
</evidence>
<feature type="domain" description="Vta1 C-terminal" evidence="11">
    <location>
        <begin position="250"/>
        <end position="287"/>
    </location>
</feature>
<name>A0AAW1IBL3_POPJA</name>
<comment type="caution">
    <text evidence="12">The sequence shown here is derived from an EMBL/GenBank/DDBJ whole genome shotgun (WGS) entry which is preliminary data.</text>
</comment>
<reference evidence="12 13" key="1">
    <citation type="journal article" date="2024" name="BMC Genomics">
        <title>De novo assembly and annotation of Popillia japonica's genome with initial clues to its potential as an invasive pest.</title>
        <authorList>
            <person name="Cucini C."/>
            <person name="Boschi S."/>
            <person name="Funari R."/>
            <person name="Cardaioli E."/>
            <person name="Iannotti N."/>
            <person name="Marturano G."/>
            <person name="Paoli F."/>
            <person name="Bruttini M."/>
            <person name="Carapelli A."/>
            <person name="Frati F."/>
            <person name="Nardi F."/>
        </authorList>
    </citation>
    <scope>NUCLEOTIDE SEQUENCE [LARGE SCALE GENOMIC DNA]</scope>
    <source>
        <strain evidence="12">DMR45628</strain>
    </source>
</reference>
<evidence type="ECO:0000256" key="9">
    <source>
        <dbReference type="SAM" id="MobiDB-lite"/>
    </source>
</evidence>
<feature type="domain" description="Vta1/callose synthase N-terminal" evidence="10">
    <location>
        <begin position="13"/>
        <end position="155"/>
    </location>
</feature>
<dbReference type="AlphaFoldDB" id="A0AAW1IBL3"/>